<dbReference type="AlphaFoldDB" id="A0A917CNA8"/>
<dbReference type="NCBIfam" id="NF047322">
    <property type="entry name" value="HK_morpho_MacS"/>
    <property type="match status" value="1"/>
</dbReference>
<accession>A0A917CNA8</accession>
<feature type="transmembrane region" description="Helical" evidence="4">
    <location>
        <begin position="12"/>
        <end position="33"/>
    </location>
</feature>
<dbReference type="InterPro" id="IPR045975">
    <property type="entry name" value="DUF5931"/>
</dbReference>
<keyword evidence="4" id="KW-1133">Transmembrane helix</keyword>
<reference evidence="7" key="1">
    <citation type="journal article" date="2014" name="Int. J. Syst. Evol. Microbiol.">
        <title>Complete genome sequence of Corynebacterium casei LMG S-19264T (=DSM 44701T), isolated from a smear-ripened cheese.</title>
        <authorList>
            <consortium name="US DOE Joint Genome Institute (JGI-PGF)"/>
            <person name="Walter F."/>
            <person name="Albersmeier A."/>
            <person name="Kalinowski J."/>
            <person name="Ruckert C."/>
        </authorList>
    </citation>
    <scope>NUCLEOTIDE SEQUENCE</scope>
    <source>
        <strain evidence="7">CCM 7905</strain>
    </source>
</reference>
<evidence type="ECO:0000256" key="4">
    <source>
        <dbReference type="SAM" id="Phobius"/>
    </source>
</evidence>
<evidence type="ECO:0000313" key="8">
    <source>
        <dbReference type="Proteomes" id="UP000654257"/>
    </source>
</evidence>
<comment type="caution">
    <text evidence="7">The sequence shown here is derived from an EMBL/GenBank/DDBJ whole genome shotgun (WGS) entry which is preliminary data.</text>
</comment>
<feature type="transmembrane region" description="Helical" evidence="4">
    <location>
        <begin position="111"/>
        <end position="137"/>
    </location>
</feature>
<dbReference type="GO" id="GO:0005524">
    <property type="term" value="F:ATP binding"/>
    <property type="evidence" value="ECO:0007669"/>
    <property type="project" value="UniProtKB-KW"/>
</dbReference>
<evidence type="ECO:0000256" key="1">
    <source>
        <dbReference type="ARBA" id="ARBA00022679"/>
    </source>
</evidence>
<name>A0A917CNA8_9NOCA</name>
<gene>
    <name evidence="7" type="ORF">GCM10007304_04100</name>
</gene>
<dbReference type="PANTHER" id="PTHR24421:SF61">
    <property type="entry name" value="OXYGEN SENSOR HISTIDINE KINASE NREB"/>
    <property type="match status" value="1"/>
</dbReference>
<reference evidence="7" key="2">
    <citation type="submission" date="2020-09" db="EMBL/GenBank/DDBJ databases">
        <authorList>
            <person name="Sun Q."/>
            <person name="Sedlacek I."/>
        </authorList>
    </citation>
    <scope>NUCLEOTIDE SEQUENCE</scope>
    <source>
        <strain evidence="7">CCM 7905</strain>
    </source>
</reference>
<evidence type="ECO:0000259" key="6">
    <source>
        <dbReference type="Pfam" id="PF19354"/>
    </source>
</evidence>
<dbReference type="PANTHER" id="PTHR24421">
    <property type="entry name" value="NITRATE/NITRITE SENSOR PROTEIN NARX-RELATED"/>
    <property type="match status" value="1"/>
</dbReference>
<feature type="transmembrane region" description="Helical" evidence="4">
    <location>
        <begin position="149"/>
        <end position="168"/>
    </location>
</feature>
<dbReference type="Gene3D" id="1.20.5.1930">
    <property type="match status" value="1"/>
</dbReference>
<keyword evidence="1" id="KW-0808">Transferase</keyword>
<feature type="domain" description="DUF5931" evidence="6">
    <location>
        <begin position="10"/>
        <end position="155"/>
    </location>
</feature>
<dbReference type="Gene3D" id="3.30.565.10">
    <property type="entry name" value="Histidine kinase-like ATPase, C-terminal domain"/>
    <property type="match status" value="1"/>
</dbReference>
<dbReference type="InterPro" id="IPR003594">
    <property type="entry name" value="HATPase_dom"/>
</dbReference>
<feature type="domain" description="Histidine kinase/HSP90-like ATPase" evidence="5">
    <location>
        <begin position="285"/>
        <end position="374"/>
    </location>
</feature>
<keyword evidence="7" id="KW-0547">Nucleotide-binding</keyword>
<keyword evidence="3" id="KW-0902">Two-component regulatory system</keyword>
<dbReference type="InterPro" id="IPR050482">
    <property type="entry name" value="Sensor_HK_TwoCompSys"/>
</dbReference>
<keyword evidence="2" id="KW-0418">Kinase</keyword>
<sequence length="377" mass="39677">MTTSTDDPDAPLWRAASAFRLATVVYAVGFQLVVADSYRSTRLSWVLVSMVVVWSGLAGSLLLRRSNRLPVVVADQVVVLAAMASTRLVAGPEWYTVHQVLPTTLWVTNAVISAAILWGPAAGIGSGAVMSVGVAVTKGELSVDLWRDATAPILLSVGLALGVASRAARRGRQQLERAIGLAAATAERERLAREVHDGVLQVLAMVKRRGSEIGGDAVELATLAGQQEIALRTLISESRVPAREHGPLVDLRPGLQSRESVTVSVSTPGEPVLLDRAVAAEVEAATRSALGNVAEHAGPGARAFVLLEELPDTIVVSVRDDGVGIPAGRIADAESEGRMGVSKSIIGRIRSVGGTAAVESWPGDGTEWEFRIPRGHR</sequence>
<dbReference type="SUPFAM" id="SSF55874">
    <property type="entry name" value="ATPase domain of HSP90 chaperone/DNA topoisomerase II/histidine kinase"/>
    <property type="match status" value="1"/>
</dbReference>
<organism evidence="7 8">
    <name type="scientific">Rhodococcoides trifolii</name>
    <dbReference type="NCBI Taxonomy" id="908250"/>
    <lineage>
        <taxon>Bacteria</taxon>
        <taxon>Bacillati</taxon>
        <taxon>Actinomycetota</taxon>
        <taxon>Actinomycetes</taxon>
        <taxon>Mycobacteriales</taxon>
        <taxon>Nocardiaceae</taxon>
        <taxon>Rhodococcoides</taxon>
    </lineage>
</organism>
<evidence type="ECO:0000256" key="3">
    <source>
        <dbReference type="ARBA" id="ARBA00023012"/>
    </source>
</evidence>
<evidence type="ECO:0000259" key="5">
    <source>
        <dbReference type="Pfam" id="PF02518"/>
    </source>
</evidence>
<proteinExistence type="predicted"/>
<dbReference type="Pfam" id="PF19354">
    <property type="entry name" value="DUF5931"/>
    <property type="match status" value="1"/>
</dbReference>
<keyword evidence="4" id="KW-0812">Transmembrane</keyword>
<keyword evidence="7" id="KW-0067">ATP-binding</keyword>
<feature type="transmembrane region" description="Helical" evidence="4">
    <location>
        <begin position="45"/>
        <end position="63"/>
    </location>
</feature>
<dbReference type="EMBL" id="BMCU01000001">
    <property type="protein sequence ID" value="GGF93391.1"/>
    <property type="molecule type" value="Genomic_DNA"/>
</dbReference>
<keyword evidence="8" id="KW-1185">Reference proteome</keyword>
<evidence type="ECO:0000256" key="2">
    <source>
        <dbReference type="ARBA" id="ARBA00022777"/>
    </source>
</evidence>
<dbReference type="InterPro" id="IPR036890">
    <property type="entry name" value="HATPase_C_sf"/>
</dbReference>
<keyword evidence="4" id="KW-0472">Membrane</keyword>
<dbReference type="GO" id="GO:0000160">
    <property type="term" value="P:phosphorelay signal transduction system"/>
    <property type="evidence" value="ECO:0007669"/>
    <property type="project" value="UniProtKB-KW"/>
</dbReference>
<protein>
    <submittedName>
        <fullName evidence="7">ATP-binding protein</fullName>
    </submittedName>
</protein>
<dbReference type="RefSeq" id="WP_188543034.1">
    <property type="nucleotide sequence ID" value="NZ_BMCU01000001.1"/>
</dbReference>
<dbReference type="Pfam" id="PF02518">
    <property type="entry name" value="HATPase_c"/>
    <property type="match status" value="1"/>
</dbReference>
<evidence type="ECO:0000313" key="7">
    <source>
        <dbReference type="EMBL" id="GGF93391.1"/>
    </source>
</evidence>
<dbReference type="GO" id="GO:0016301">
    <property type="term" value="F:kinase activity"/>
    <property type="evidence" value="ECO:0007669"/>
    <property type="project" value="UniProtKB-KW"/>
</dbReference>
<dbReference type="Proteomes" id="UP000654257">
    <property type="component" value="Unassembled WGS sequence"/>
</dbReference>